<proteinExistence type="predicted"/>
<dbReference type="Proteomes" id="UP001446871">
    <property type="component" value="Unassembled WGS sequence"/>
</dbReference>
<name>A0ABR1W0J3_9PEZI</name>
<feature type="region of interest" description="Disordered" evidence="1">
    <location>
        <begin position="1"/>
        <end position="78"/>
    </location>
</feature>
<dbReference type="EMBL" id="JAQQWM010000002">
    <property type="protein sequence ID" value="KAK8077012.1"/>
    <property type="molecule type" value="Genomic_DNA"/>
</dbReference>
<keyword evidence="3" id="KW-1185">Reference proteome</keyword>
<organism evidence="2 3">
    <name type="scientific">Apiospora saccharicola</name>
    <dbReference type="NCBI Taxonomy" id="335842"/>
    <lineage>
        <taxon>Eukaryota</taxon>
        <taxon>Fungi</taxon>
        <taxon>Dikarya</taxon>
        <taxon>Ascomycota</taxon>
        <taxon>Pezizomycotina</taxon>
        <taxon>Sordariomycetes</taxon>
        <taxon>Xylariomycetidae</taxon>
        <taxon>Amphisphaeriales</taxon>
        <taxon>Apiosporaceae</taxon>
        <taxon>Apiospora</taxon>
    </lineage>
</organism>
<feature type="compositionally biased region" description="Basic residues" evidence="1">
    <location>
        <begin position="30"/>
        <end position="44"/>
    </location>
</feature>
<evidence type="ECO:0000313" key="2">
    <source>
        <dbReference type="EMBL" id="KAK8077012.1"/>
    </source>
</evidence>
<evidence type="ECO:0000313" key="3">
    <source>
        <dbReference type="Proteomes" id="UP001446871"/>
    </source>
</evidence>
<evidence type="ECO:0000256" key="1">
    <source>
        <dbReference type="SAM" id="MobiDB-lite"/>
    </source>
</evidence>
<protein>
    <submittedName>
        <fullName evidence="2">Uncharacterized protein</fullName>
    </submittedName>
</protein>
<accession>A0ABR1W0J3</accession>
<gene>
    <name evidence="2" type="ORF">PG996_003182</name>
</gene>
<comment type="caution">
    <text evidence="2">The sequence shown here is derived from an EMBL/GenBank/DDBJ whole genome shotgun (WGS) entry which is preliminary data.</text>
</comment>
<reference evidence="2 3" key="1">
    <citation type="submission" date="2023-01" db="EMBL/GenBank/DDBJ databases">
        <title>Analysis of 21 Apiospora genomes using comparative genomics revels a genus with tremendous synthesis potential of carbohydrate active enzymes and secondary metabolites.</title>
        <authorList>
            <person name="Sorensen T."/>
        </authorList>
    </citation>
    <scope>NUCLEOTIDE SEQUENCE [LARGE SCALE GENOMIC DNA]</scope>
    <source>
        <strain evidence="2 3">CBS 83171</strain>
    </source>
</reference>
<sequence>MYPPLPSPGHQGSVSYGHAASTPSSEKKTSNKKKDRKSSKSSKKKQNDTLLGVGSQFDGDNNGSAGTGNPYPQDIAVD</sequence>